<proteinExistence type="predicted"/>
<dbReference type="Proteomes" id="UP000308921">
    <property type="component" value="Segment"/>
</dbReference>
<gene>
    <name evidence="1" type="ORF">AAS21_gp198</name>
</gene>
<evidence type="ECO:0000313" key="1">
    <source>
        <dbReference type="EMBL" id="QCW23936.1"/>
    </source>
</evidence>
<keyword evidence="2" id="KW-1185">Reference proteome</keyword>
<evidence type="ECO:0000313" key="2">
    <source>
        <dbReference type="Proteomes" id="UP000308921"/>
    </source>
</evidence>
<reference evidence="1 2" key="1">
    <citation type="submission" date="2019-04" db="EMBL/GenBank/DDBJ databases">
        <title>Complete genome sequence of Pantoea bacteriophage vB_PagS_AAS21.</title>
        <authorList>
            <person name="Truncaite L."/>
            <person name="Simoliuniene M."/>
            <person name="Zajanckauskaite A."/>
            <person name="Meskys R."/>
            <person name="Simoliunas E."/>
        </authorList>
    </citation>
    <scope>NUCLEOTIDE SEQUENCE [LARGE SCALE GENOMIC DNA]</scope>
</reference>
<protein>
    <submittedName>
        <fullName evidence="1">Uncharacterized protein</fullName>
    </submittedName>
</protein>
<dbReference type="EMBL" id="MK770119">
    <property type="protein sequence ID" value="QCW23936.1"/>
    <property type="molecule type" value="Genomic_DNA"/>
</dbReference>
<sequence>MSQVIALNIVFSGTLTEVAKWVDLNNYSGVSIVIPFDSREEFERAGNRRDNFDFDDVRSGVSIFPIVGDYTYGFDISSEGTCYEIEVSASDDTCIYYLVDGLAGEAREPEAAEKVETIKPVPDVSKLTSDDLFTVVATYDDIHSAAKVELNNRISAVKTKLE</sequence>
<organism evidence="1 2">
    <name type="scientific">Pantoea phage vB_PagS_AAS21</name>
    <dbReference type="NCBI Taxonomy" id="2575261"/>
    <lineage>
        <taxon>Viruses</taxon>
        <taxon>Duplodnaviria</taxon>
        <taxon>Heunggongvirae</taxon>
        <taxon>Uroviricota</taxon>
        <taxon>Caudoviricetes</taxon>
        <taxon>Demerecviridae</taxon>
        <taxon>Keyvirus</taxon>
        <taxon>Keyvirus AAS21</taxon>
    </lineage>
</organism>
<name>A0A4Y5P1U7_9CAUD</name>
<accession>A0A4Y5P1U7</accession>